<feature type="signal peptide" evidence="1">
    <location>
        <begin position="1"/>
        <end position="27"/>
    </location>
</feature>
<dbReference type="Pfam" id="PF09949">
    <property type="entry name" value="APP1_cat"/>
    <property type="match status" value="1"/>
</dbReference>
<dbReference type="GO" id="GO:0008195">
    <property type="term" value="F:phosphatidate phosphatase activity"/>
    <property type="evidence" value="ECO:0007669"/>
    <property type="project" value="InterPro"/>
</dbReference>
<dbReference type="PANTHER" id="PTHR28208:SF2">
    <property type="entry name" value="PHOSPHATIDATE PHOSPHATASE APP1 CATALYTIC DOMAIN-CONTAINING PROTEIN"/>
    <property type="match status" value="1"/>
</dbReference>
<evidence type="ECO:0000313" key="3">
    <source>
        <dbReference type="EMBL" id="KAF1813817.1"/>
    </source>
</evidence>
<dbReference type="EMBL" id="ML975154">
    <property type="protein sequence ID" value="KAF1813817.1"/>
    <property type="molecule type" value="Genomic_DNA"/>
</dbReference>
<feature type="chain" id="PRO_5044631870" description="Phosphatidate phosphatase APP1 catalytic domain-containing protein" evidence="1">
    <location>
        <begin position="28"/>
        <end position="483"/>
    </location>
</feature>
<feature type="domain" description="Phosphatidate phosphatase APP1 catalytic" evidence="2">
    <location>
        <begin position="231"/>
        <end position="369"/>
    </location>
</feature>
<reference evidence="5" key="2">
    <citation type="submission" date="2020-04" db="EMBL/GenBank/DDBJ databases">
        <authorList>
            <consortium name="NCBI Genome Project"/>
        </authorList>
    </citation>
    <scope>NUCLEOTIDE SEQUENCE</scope>
    <source>
        <strain evidence="5">CBS 781.70</strain>
    </source>
</reference>
<evidence type="ECO:0000313" key="5">
    <source>
        <dbReference type="RefSeq" id="XP_033535448.1"/>
    </source>
</evidence>
<dbReference type="AlphaFoldDB" id="A0A6G1G6W9"/>
<evidence type="ECO:0000256" key="1">
    <source>
        <dbReference type="SAM" id="SignalP"/>
    </source>
</evidence>
<dbReference type="GeneID" id="54415600"/>
<dbReference type="InterPro" id="IPR019236">
    <property type="entry name" value="APP1_cat"/>
</dbReference>
<keyword evidence="1" id="KW-0732">Signal</keyword>
<evidence type="ECO:0000259" key="2">
    <source>
        <dbReference type="Pfam" id="PF09949"/>
    </source>
</evidence>
<name>A0A6G1G6W9_9PEZI</name>
<dbReference type="GO" id="GO:0030479">
    <property type="term" value="C:actin cortical patch"/>
    <property type="evidence" value="ECO:0007669"/>
    <property type="project" value="TreeGrafter"/>
</dbReference>
<keyword evidence="4" id="KW-1185">Reference proteome</keyword>
<dbReference type="PANTHER" id="PTHR28208">
    <property type="entry name" value="PHOSPHATIDATE PHOSPHATASE APP1"/>
    <property type="match status" value="1"/>
</dbReference>
<organism evidence="3">
    <name type="scientific">Eremomyces bilateralis CBS 781.70</name>
    <dbReference type="NCBI Taxonomy" id="1392243"/>
    <lineage>
        <taxon>Eukaryota</taxon>
        <taxon>Fungi</taxon>
        <taxon>Dikarya</taxon>
        <taxon>Ascomycota</taxon>
        <taxon>Pezizomycotina</taxon>
        <taxon>Dothideomycetes</taxon>
        <taxon>Dothideomycetes incertae sedis</taxon>
        <taxon>Eremomycetales</taxon>
        <taxon>Eremomycetaceae</taxon>
        <taxon>Eremomyces</taxon>
    </lineage>
</organism>
<dbReference type="PROSITE" id="PS51257">
    <property type="entry name" value="PROKAR_LIPOPROTEIN"/>
    <property type="match status" value="1"/>
</dbReference>
<dbReference type="RefSeq" id="XP_033535448.1">
    <property type="nucleotide sequence ID" value="XM_033675030.1"/>
</dbReference>
<proteinExistence type="predicted"/>
<reference evidence="5" key="3">
    <citation type="submission" date="2025-04" db="UniProtKB">
        <authorList>
            <consortium name="RefSeq"/>
        </authorList>
    </citation>
    <scope>IDENTIFICATION</scope>
    <source>
        <strain evidence="5">CBS 781.70</strain>
    </source>
</reference>
<dbReference type="OrthoDB" id="414243at2759"/>
<evidence type="ECO:0000313" key="4">
    <source>
        <dbReference type="Proteomes" id="UP000504638"/>
    </source>
</evidence>
<protein>
    <recommendedName>
        <fullName evidence="2">Phosphatidate phosphatase APP1 catalytic domain-containing protein</fullName>
    </recommendedName>
</protein>
<dbReference type="InterPro" id="IPR052935">
    <property type="entry name" value="Mg2+_PAP"/>
</dbReference>
<accession>A0A6G1G6W9</accession>
<reference evidence="3 5" key="1">
    <citation type="submission" date="2020-01" db="EMBL/GenBank/DDBJ databases">
        <authorList>
            <consortium name="DOE Joint Genome Institute"/>
            <person name="Haridas S."/>
            <person name="Albert R."/>
            <person name="Binder M."/>
            <person name="Bloem J."/>
            <person name="Labutti K."/>
            <person name="Salamov A."/>
            <person name="Andreopoulos B."/>
            <person name="Baker S.E."/>
            <person name="Barry K."/>
            <person name="Bills G."/>
            <person name="Bluhm B.H."/>
            <person name="Cannon C."/>
            <person name="Castanera R."/>
            <person name="Culley D.E."/>
            <person name="Daum C."/>
            <person name="Ezra D."/>
            <person name="Gonzalez J.B."/>
            <person name="Henrissat B."/>
            <person name="Kuo A."/>
            <person name="Liang C."/>
            <person name="Lipzen A."/>
            <person name="Lutzoni F."/>
            <person name="Magnuson J."/>
            <person name="Mondo S."/>
            <person name="Nolan M."/>
            <person name="Ohm R."/>
            <person name="Pangilinan J."/>
            <person name="Park H.-J."/>
            <person name="Ramirez L."/>
            <person name="Alfaro M."/>
            <person name="Sun H."/>
            <person name="Tritt A."/>
            <person name="Yoshinaga Y."/>
            <person name="Zwiers L.-H."/>
            <person name="Turgeon B.G."/>
            <person name="Goodwin S.B."/>
            <person name="Spatafora J.W."/>
            <person name="Crous P.W."/>
            <person name="Grigoriev I.V."/>
        </authorList>
    </citation>
    <scope>NUCLEOTIDE SEQUENCE</scope>
    <source>
        <strain evidence="3 5">CBS 781.70</strain>
    </source>
</reference>
<sequence length="483" mass="55615">MRYTIQTAMLVIALSCLLLSTRISARALPEYETGFQSVVQSLWQTTIPPFYKYATGCAFTSTLTDAQTEAVVFPTYANWTGTNWRALFHGFLFQEPCMSEERIDTLSNIILSLAGVSVSDMHPAQRDHVRDASRGIFTIPKKGHVIYPHIILPSGRTGTVISTTDRNSVTSDIMGDFRDFFDICVDCGVFDGDRTNRIQMLKWNMSKATMAPSVNYKCPNIFLVPPDHGLTFVSDVDDILRIVKTWRPAYAIMTLIAWDFTPWLNMPNIYRYWAARWPNTHFHYLSDCPDTFSPLYLDFLNKHYPCGSFDDRAMSTVMGSRERAHRQVIESFPKRKFVLVADTGNPSNMILFPKLAKEYPQITCILIRNITVTDPSHYLHFDLREFETLDPDRYMFFNVPNDLYGIDFKRGECRKHHIHPVTPPDETDSRVTPLGAAMTTARAWFGWKWWCMWWGDPSSDECRLIQGAEPPWTWEQVVNQKVT</sequence>
<gene>
    <name evidence="3 5" type="ORF">P152DRAFT_292929</name>
</gene>
<dbReference type="Proteomes" id="UP000504638">
    <property type="component" value="Unplaced"/>
</dbReference>